<evidence type="ECO:0000313" key="3">
    <source>
        <dbReference type="Proteomes" id="UP000053881"/>
    </source>
</evidence>
<dbReference type="EMBL" id="LGPB01000143">
    <property type="protein sequence ID" value="KRG08008.1"/>
    <property type="molecule type" value="Genomic_DNA"/>
</dbReference>
<dbReference type="OrthoDB" id="9782128at2"/>
<dbReference type="EMBL" id="LDJR01000061">
    <property type="protein sequence ID" value="OAK67165.1"/>
    <property type="molecule type" value="Genomic_DNA"/>
</dbReference>
<organism evidence="1 3">
    <name type="scientific">Lederbergia galactosidilytica</name>
    <dbReference type="NCBI Taxonomy" id="217031"/>
    <lineage>
        <taxon>Bacteria</taxon>
        <taxon>Bacillati</taxon>
        <taxon>Bacillota</taxon>
        <taxon>Bacilli</taxon>
        <taxon>Bacillales</taxon>
        <taxon>Bacillaceae</taxon>
        <taxon>Lederbergia</taxon>
    </lineage>
</organism>
<reference evidence="1 3" key="2">
    <citation type="submission" date="2015-06" db="EMBL/GenBank/DDBJ databases">
        <title>Genome sequencing project of Bacillus galactosidilyticus PL133.</title>
        <authorList>
            <person name="Gaiero J."/>
            <person name="Nicol R."/>
            <person name="Habash M."/>
        </authorList>
    </citation>
    <scope>NUCLEOTIDE SEQUENCE [LARGE SCALE GENOMIC DNA]</scope>
    <source>
        <strain evidence="1 3">PL133</strain>
    </source>
</reference>
<name>A0A0Q9XW42_9BACI</name>
<gene>
    <name evidence="2" type="ORF">ABB05_21680</name>
    <name evidence="1" type="ORF">ACA29_24950</name>
</gene>
<keyword evidence="4" id="KW-1185">Reference proteome</keyword>
<protein>
    <submittedName>
        <fullName evidence="1">Uncharacterized protein</fullName>
    </submittedName>
</protein>
<dbReference type="PATRIC" id="fig|217031.4.peg.8432"/>
<comment type="caution">
    <text evidence="1">The sequence shown here is derived from an EMBL/GenBank/DDBJ whole genome shotgun (WGS) entry which is preliminary data.</text>
</comment>
<proteinExistence type="predicted"/>
<evidence type="ECO:0000313" key="1">
    <source>
        <dbReference type="EMBL" id="KRG08008.1"/>
    </source>
</evidence>
<accession>A0A0Q9XW42</accession>
<dbReference type="RefSeq" id="WP_057996070.1">
    <property type="nucleotide sequence ID" value="NZ_JAGGKH010000012.1"/>
</dbReference>
<reference evidence="2 4" key="1">
    <citation type="submission" date="2015-05" db="EMBL/GenBank/DDBJ databases">
        <title>Comparison of genome.</title>
        <authorList>
            <person name="Zheng Z."/>
            <person name="Sun M."/>
        </authorList>
    </citation>
    <scope>NUCLEOTIDE SEQUENCE [LARGE SCALE GENOMIC DNA]</scope>
    <source>
        <strain evidence="2 4">G25-74</strain>
    </source>
</reference>
<evidence type="ECO:0000313" key="4">
    <source>
        <dbReference type="Proteomes" id="UP000077881"/>
    </source>
</evidence>
<sequence length="73" mass="8288">MTKISSQMNGIIWGNENHAIIIKRVSKIAEQLKKYYEGMEIALFAQGTLNQYLIRELIGLANSQYIHFSGSVN</sequence>
<evidence type="ECO:0000313" key="2">
    <source>
        <dbReference type="EMBL" id="OAK67165.1"/>
    </source>
</evidence>
<dbReference type="Proteomes" id="UP000053881">
    <property type="component" value="Unassembled WGS sequence"/>
</dbReference>
<dbReference type="AlphaFoldDB" id="A0A0Q9XW42"/>
<dbReference type="Proteomes" id="UP000077881">
    <property type="component" value="Unassembled WGS sequence"/>
</dbReference>